<dbReference type="AlphaFoldDB" id="E3H9Z8"/>
<protein>
    <submittedName>
        <fullName evidence="1">Uncharacterized protein</fullName>
    </submittedName>
</protein>
<dbReference type="RefSeq" id="WP_013387793.1">
    <property type="nucleotide sequence ID" value="NC_014632.1"/>
</dbReference>
<dbReference type="Gene3D" id="3.40.50.1820">
    <property type="entry name" value="alpha/beta hydrolase"/>
    <property type="match status" value="1"/>
</dbReference>
<dbReference type="InterPro" id="IPR029058">
    <property type="entry name" value="AB_hydrolase_fold"/>
</dbReference>
<dbReference type="STRING" id="572544.Ilyop_1346"/>
<reference evidence="1 2" key="1">
    <citation type="journal article" date="2010" name="Stand. Genomic Sci.">
        <title>Complete genome sequence of Ilyobacter polytropus type strain (CuHbu1).</title>
        <authorList>
            <person name="Sikorski J."/>
            <person name="Chertkov O."/>
            <person name="Lapidus A."/>
            <person name="Nolan M."/>
            <person name="Lucas S."/>
            <person name="Del Rio T.G."/>
            <person name="Tice H."/>
            <person name="Cheng J.F."/>
            <person name="Tapia R."/>
            <person name="Han C."/>
            <person name="Goodwin L."/>
            <person name="Pitluck S."/>
            <person name="Liolios K."/>
            <person name="Ivanova N."/>
            <person name="Mavromatis K."/>
            <person name="Mikhailova N."/>
            <person name="Pati A."/>
            <person name="Chen A."/>
            <person name="Palaniappan K."/>
            <person name="Land M."/>
            <person name="Hauser L."/>
            <person name="Chang Y.J."/>
            <person name="Jeffries C.D."/>
            <person name="Brambilla E."/>
            <person name="Yasawong M."/>
            <person name="Rohde M."/>
            <person name="Pukall R."/>
            <person name="Spring S."/>
            <person name="Goker M."/>
            <person name="Woyke T."/>
            <person name="Bristow J."/>
            <person name="Eisen J.A."/>
            <person name="Markowitz V."/>
            <person name="Hugenholtz P."/>
            <person name="Kyrpides N.C."/>
            <person name="Klenk H.P."/>
        </authorList>
    </citation>
    <scope>NUCLEOTIDE SEQUENCE [LARGE SCALE GENOMIC DNA]</scope>
    <source>
        <strain evidence="2">ATCC 51220 / DSM 2926 / LMG 16218 / CuHBu1</strain>
    </source>
</reference>
<proteinExistence type="predicted"/>
<dbReference type="OrthoDB" id="2413412at2"/>
<dbReference type="Proteomes" id="UP000006875">
    <property type="component" value="Chromosome"/>
</dbReference>
<dbReference type="eggNOG" id="ENOG5030J8T">
    <property type="taxonomic scope" value="Bacteria"/>
</dbReference>
<keyword evidence="2" id="KW-1185">Reference proteome</keyword>
<gene>
    <name evidence="1" type="ordered locus">Ilyop_1346</name>
</gene>
<dbReference type="Pfam" id="PF26363">
    <property type="entry name" value="Phospholipase-like"/>
    <property type="match status" value="1"/>
</dbReference>
<organism evidence="1 2">
    <name type="scientific">Ilyobacter polytropus (strain ATCC 51220 / DSM 2926 / LMG 16218 / CuHBu1)</name>
    <dbReference type="NCBI Taxonomy" id="572544"/>
    <lineage>
        <taxon>Bacteria</taxon>
        <taxon>Fusobacteriati</taxon>
        <taxon>Fusobacteriota</taxon>
        <taxon>Fusobacteriia</taxon>
        <taxon>Fusobacteriales</taxon>
        <taxon>Fusobacteriaceae</taxon>
        <taxon>Ilyobacter</taxon>
    </lineage>
</organism>
<dbReference type="EMBL" id="CP002281">
    <property type="protein sequence ID" value="ADO83126.1"/>
    <property type="molecule type" value="Genomic_DNA"/>
</dbReference>
<dbReference type="SUPFAM" id="SSF53474">
    <property type="entry name" value="alpha/beta-Hydrolases"/>
    <property type="match status" value="1"/>
</dbReference>
<evidence type="ECO:0000313" key="2">
    <source>
        <dbReference type="Proteomes" id="UP000006875"/>
    </source>
</evidence>
<dbReference type="KEGG" id="ipo:Ilyop_1346"/>
<dbReference type="HOGENOM" id="CLU_041121_0_0_0"/>
<evidence type="ECO:0000313" key="1">
    <source>
        <dbReference type="EMBL" id="ADO83126.1"/>
    </source>
</evidence>
<accession>E3H9Z8</accession>
<sequence length="509" mass="60247">MNTAMEFLLLSMLSYGDFSEEDYGKTLEELLFGDEKSRERIVNNEGILLTKDNYHLLFDYFKEFLREWEIFHVDNRTVSGKNFYSKASGFYAVAFKKKNKFVISFRGSETYPVEDAYRDFIETDLLIGMGKRPKQFEDGLEVYETIARSDEVEIENISITGHSLGGGIAQFVAVMADKKGYTVPYTCTWNAVGINKNGIIGIDDFINFEDMLKGIYPFSEREMGYLVQMKDLFMGFLFRELKKMGHIKDRETVKLKEDEIIEFNITDAFIEDFIKYIKFDRYIISFDMTTRRDLFRDHNFVKKLFQIPEFSKWLLEAKEFIMKIKKNKAYEDVIVNFCHSKDMTTSLFKHIGSVYLVDQDFIKKDVKRRSFFKNFFILKKYVKEYHFEDVFLPFLITEGDRRGRFSNNLNIDFIASSIRKLIYLEKYLENALLIKYYSLEESEGEEEKVRELVIKGIKNSKDELIYKEQLLISMEKLEKAEIKLLWGKILEKMVSPYKPKDIYDTVIYS</sequence>
<name>E3H9Z8_ILYPC</name>